<sequence>MPTLVVPARVSTRVVGLPGSPAGTTKFDGSDVAPVPNLFVAATRNRYETPFVRPVTVQPLPPVVHVCPPGAAVTRYPVIGLPLPAAGVYVTEA</sequence>
<gene>
    <name evidence="1" type="ORF">UFOPK2996_00080</name>
</gene>
<dbReference type="AlphaFoldDB" id="A0A6J6WQW3"/>
<dbReference type="EMBL" id="CAFAAH010000003">
    <property type="protein sequence ID" value="CAB4785875.1"/>
    <property type="molecule type" value="Genomic_DNA"/>
</dbReference>
<organism evidence="1">
    <name type="scientific">freshwater metagenome</name>
    <dbReference type="NCBI Taxonomy" id="449393"/>
    <lineage>
        <taxon>unclassified sequences</taxon>
        <taxon>metagenomes</taxon>
        <taxon>ecological metagenomes</taxon>
    </lineage>
</organism>
<accession>A0A6J6WQW3</accession>
<protein>
    <submittedName>
        <fullName evidence="1">Unannotated protein</fullName>
    </submittedName>
</protein>
<proteinExistence type="predicted"/>
<reference evidence="1" key="1">
    <citation type="submission" date="2020-05" db="EMBL/GenBank/DDBJ databases">
        <authorList>
            <person name="Chiriac C."/>
            <person name="Salcher M."/>
            <person name="Ghai R."/>
            <person name="Kavagutti S V."/>
        </authorList>
    </citation>
    <scope>NUCLEOTIDE SEQUENCE</scope>
</reference>
<name>A0A6J6WQW3_9ZZZZ</name>
<evidence type="ECO:0000313" key="1">
    <source>
        <dbReference type="EMBL" id="CAB4785875.1"/>
    </source>
</evidence>